<comment type="caution">
    <text evidence="2">The sequence shown here is derived from an EMBL/GenBank/DDBJ whole genome shotgun (WGS) entry which is preliminary data.</text>
</comment>
<feature type="transmembrane region" description="Helical" evidence="1">
    <location>
        <begin position="20"/>
        <end position="41"/>
    </location>
</feature>
<gene>
    <name evidence="2" type="ORF">GCM10009117_08540</name>
</gene>
<evidence type="ECO:0000313" key="3">
    <source>
        <dbReference type="Proteomes" id="UP001500507"/>
    </source>
</evidence>
<dbReference type="EMBL" id="BAAAFG010000005">
    <property type="protein sequence ID" value="GAA0871708.1"/>
    <property type="molecule type" value="Genomic_DNA"/>
</dbReference>
<evidence type="ECO:0008006" key="4">
    <source>
        <dbReference type="Google" id="ProtNLM"/>
    </source>
</evidence>
<reference evidence="3" key="1">
    <citation type="journal article" date="2019" name="Int. J. Syst. Evol. Microbiol.">
        <title>The Global Catalogue of Microorganisms (GCM) 10K type strain sequencing project: providing services to taxonomists for standard genome sequencing and annotation.</title>
        <authorList>
            <consortium name="The Broad Institute Genomics Platform"/>
            <consortium name="The Broad Institute Genome Sequencing Center for Infectious Disease"/>
            <person name="Wu L."/>
            <person name="Ma J."/>
        </authorList>
    </citation>
    <scope>NUCLEOTIDE SEQUENCE [LARGE SCALE GENOMIC DNA]</scope>
    <source>
        <strain evidence="3">JCM 16082</strain>
    </source>
</reference>
<accession>A0ABP3XQU8</accession>
<keyword evidence="1" id="KW-1133">Transmembrane helix</keyword>
<proteinExistence type="predicted"/>
<protein>
    <recommendedName>
        <fullName evidence="4">Type II secretion system protein</fullName>
    </recommendedName>
</protein>
<organism evidence="2 3">
    <name type="scientific">Gangjinia marincola</name>
    <dbReference type="NCBI Taxonomy" id="578463"/>
    <lineage>
        <taxon>Bacteria</taxon>
        <taxon>Pseudomonadati</taxon>
        <taxon>Bacteroidota</taxon>
        <taxon>Flavobacteriia</taxon>
        <taxon>Flavobacteriales</taxon>
        <taxon>Flavobacteriaceae</taxon>
        <taxon>Gangjinia</taxon>
    </lineage>
</organism>
<evidence type="ECO:0000313" key="2">
    <source>
        <dbReference type="EMBL" id="GAA0871708.1"/>
    </source>
</evidence>
<dbReference type="Proteomes" id="UP001500507">
    <property type="component" value="Unassembled WGS sequence"/>
</dbReference>
<keyword evidence="1" id="KW-0812">Transmembrane</keyword>
<keyword evidence="3" id="KW-1185">Reference proteome</keyword>
<sequence length="242" mass="28131">MPLFNSSRSFAIKQKRLFNYLLYALGEIILVVTGILIALYINNQSELSKKNRELMNSAKLVYSAMARDTLVIHQFFQESHYRVSQNFLSYLDRPYDSSAVMGRGGKINMILFDMYTPGLTNEVEDIVTNAPLNNSALANQLNAIRRTYTSNFEIDTEVKNLVFDTSKENLAYLSETQPWYTDFMLDRSCNDDCINFLNNNVTHKKLATKYYFYYTTLYKSSLQKFKRSIIKQMEQLKPLLKA</sequence>
<dbReference type="RefSeq" id="WP_343764334.1">
    <property type="nucleotide sequence ID" value="NZ_BAAAFG010000005.1"/>
</dbReference>
<name>A0ABP3XQU8_9FLAO</name>
<keyword evidence="1" id="KW-0472">Membrane</keyword>
<evidence type="ECO:0000256" key="1">
    <source>
        <dbReference type="SAM" id="Phobius"/>
    </source>
</evidence>